<sequence length="261" mass="29596">MIEAEKNEFKKFLFREDSFDPVSMVRRGRIYQPYPEQPNECRVAAIDAYDGLIAHQYASAVIKKRLHTYQPYALSLNGPDQKYAIIGTQSAYSLWRIVSNDRMYLNDELLTLRPLHSMGALPDLDLREVSDPWKTKVEETVNKVVDAMTFANADSIIELCRHAASAALFAHFHEDIKNLAGTDLGPLAKRAGDEGLHIVAHCGHLIAKFHSRIKPNNQVHFESRPPTDRDAELAIYSLSCILSDLKLTPENQGYFPHEPKH</sequence>
<evidence type="ECO:0000313" key="1">
    <source>
        <dbReference type="EMBL" id="MDZ8118186.1"/>
    </source>
</evidence>
<keyword evidence="2" id="KW-1185">Reference proteome</keyword>
<dbReference type="RefSeq" id="WP_322607985.1">
    <property type="nucleotide sequence ID" value="NZ_JARVCO010000007.1"/>
</dbReference>
<comment type="caution">
    <text evidence="1">The sequence shown here is derived from an EMBL/GenBank/DDBJ whole genome shotgun (WGS) entry which is preliminary data.</text>
</comment>
<evidence type="ECO:0008006" key="3">
    <source>
        <dbReference type="Google" id="ProtNLM"/>
    </source>
</evidence>
<gene>
    <name evidence="1" type="ORF">P9H32_06045</name>
</gene>
<reference evidence="1 2" key="1">
    <citation type="journal article" date="2024" name="Appl. Environ. Microbiol.">
        <title>Pontiella agarivorans sp. nov., a novel marine anaerobic bacterium capable of degrading macroalgal polysaccharides and fixing nitrogen.</title>
        <authorList>
            <person name="Liu N."/>
            <person name="Kivenson V."/>
            <person name="Peng X."/>
            <person name="Cui Z."/>
            <person name="Lankiewicz T.S."/>
            <person name="Gosselin K.M."/>
            <person name="English C.J."/>
            <person name="Blair E.M."/>
            <person name="O'Malley M.A."/>
            <person name="Valentine D.L."/>
        </authorList>
    </citation>
    <scope>NUCLEOTIDE SEQUENCE [LARGE SCALE GENOMIC DNA]</scope>
    <source>
        <strain evidence="1 2">NLcol2</strain>
    </source>
</reference>
<protein>
    <recommendedName>
        <fullName evidence="3">Abortive infection protein-like C-terminal domain-containing protein</fullName>
    </recommendedName>
</protein>
<organism evidence="1 2">
    <name type="scientific">Pontiella agarivorans</name>
    <dbReference type="NCBI Taxonomy" id="3038953"/>
    <lineage>
        <taxon>Bacteria</taxon>
        <taxon>Pseudomonadati</taxon>
        <taxon>Kiritimatiellota</taxon>
        <taxon>Kiritimatiellia</taxon>
        <taxon>Kiritimatiellales</taxon>
        <taxon>Pontiellaceae</taxon>
        <taxon>Pontiella</taxon>
    </lineage>
</organism>
<dbReference type="Proteomes" id="UP001290861">
    <property type="component" value="Unassembled WGS sequence"/>
</dbReference>
<dbReference type="EMBL" id="JARVCO010000007">
    <property type="protein sequence ID" value="MDZ8118186.1"/>
    <property type="molecule type" value="Genomic_DNA"/>
</dbReference>
<accession>A0ABU5MVS5</accession>
<name>A0ABU5MVS5_9BACT</name>
<evidence type="ECO:0000313" key="2">
    <source>
        <dbReference type="Proteomes" id="UP001290861"/>
    </source>
</evidence>
<proteinExistence type="predicted"/>